<sequence>MDVLNTLKNKKIISQTDIENFKIYIYQKYEALEEEKREAILWNSISYVVKRDLSHLELPVHDSITHHFVEEILLNKKQDLFADEVFEALISSHEPSQHFFTSLTKWVNQHMDEPLHEDVLESYYGKNQEEEAVAPNPKAIPWVLSSFIILMLAFPLINSPSTTINNSINPIVSFEEEVLPLPSYVTLRFQNPNRNFPHYFFYRDIDEGNLKGYLKKRNSLLMDEPYFTYIVSTAKAFDLNPLLLFAIAGHEQAFIPKDHPNSDVMINNPFNVFGSWQAYNTTLEETAAITARTIYNSLGDLPPHVDPFYWLNRRYAEDPNWWQGVRAIFSMLERNY</sequence>
<organism evidence="1 2">
    <name type="scientific">Natronincola ferrireducens</name>
    <dbReference type="NCBI Taxonomy" id="393762"/>
    <lineage>
        <taxon>Bacteria</taxon>
        <taxon>Bacillati</taxon>
        <taxon>Bacillota</taxon>
        <taxon>Clostridia</taxon>
        <taxon>Peptostreptococcales</taxon>
        <taxon>Natronincolaceae</taxon>
        <taxon>Natronincola</taxon>
    </lineage>
</organism>
<gene>
    <name evidence="1" type="ORF">SAMN05660472_02247</name>
</gene>
<reference evidence="1 2" key="1">
    <citation type="submission" date="2016-10" db="EMBL/GenBank/DDBJ databases">
        <authorList>
            <person name="de Groot N.N."/>
        </authorList>
    </citation>
    <scope>NUCLEOTIDE SEQUENCE [LARGE SCALE GENOMIC DNA]</scope>
    <source>
        <strain evidence="1 2">DSM 18346</strain>
    </source>
</reference>
<dbReference type="OrthoDB" id="9805070at2"/>
<name>A0A1G9FTX2_9FIRM</name>
<proteinExistence type="predicted"/>
<evidence type="ECO:0000313" key="1">
    <source>
        <dbReference type="EMBL" id="SDK91830.1"/>
    </source>
</evidence>
<accession>A0A1G9FTX2</accession>
<protein>
    <submittedName>
        <fullName evidence="1">Putative ABC transport system permease protein</fullName>
    </submittedName>
</protein>
<dbReference type="STRING" id="393762.SAMN05660472_02247"/>
<evidence type="ECO:0000313" key="2">
    <source>
        <dbReference type="Proteomes" id="UP000198718"/>
    </source>
</evidence>
<dbReference type="AlphaFoldDB" id="A0A1G9FTX2"/>
<dbReference type="Proteomes" id="UP000198718">
    <property type="component" value="Unassembled WGS sequence"/>
</dbReference>
<dbReference type="RefSeq" id="WP_090553785.1">
    <property type="nucleotide sequence ID" value="NZ_FNFP01000005.1"/>
</dbReference>
<keyword evidence="2" id="KW-1185">Reference proteome</keyword>
<dbReference type="EMBL" id="FNFP01000005">
    <property type="protein sequence ID" value="SDK91830.1"/>
    <property type="molecule type" value="Genomic_DNA"/>
</dbReference>